<dbReference type="EMBL" id="CP107020">
    <property type="protein sequence ID" value="UYG15694.1"/>
    <property type="molecule type" value="Genomic_DNA"/>
</dbReference>
<organism evidence="5 6">
    <name type="scientific">Brachybacterium huguangmaarense</name>
    <dbReference type="NCBI Taxonomy" id="1652028"/>
    <lineage>
        <taxon>Bacteria</taxon>
        <taxon>Bacillati</taxon>
        <taxon>Actinomycetota</taxon>
        <taxon>Actinomycetes</taxon>
        <taxon>Micrococcales</taxon>
        <taxon>Dermabacteraceae</taxon>
        <taxon>Brachybacterium</taxon>
    </lineage>
</organism>
<reference evidence="5" key="1">
    <citation type="submission" date="2022-10" db="EMBL/GenBank/DDBJ databases">
        <title>Whole-Genome Sequencing of Brachybacterium huguangmaarense BRM-3, Isolated from Betula schmidtii.</title>
        <authorList>
            <person name="Haam D."/>
        </authorList>
    </citation>
    <scope>NUCLEOTIDE SEQUENCE</scope>
    <source>
        <strain evidence="5">BRM-3</strain>
    </source>
</reference>
<dbReference type="Pfam" id="PF00535">
    <property type="entry name" value="Glycos_transf_2"/>
    <property type="match status" value="1"/>
</dbReference>
<name>A0ABY6FZ30_9MICO</name>
<dbReference type="RefSeq" id="WP_263592908.1">
    <property type="nucleotide sequence ID" value="NZ_CP107020.1"/>
</dbReference>
<dbReference type="Proteomes" id="UP001164305">
    <property type="component" value="Chromosome"/>
</dbReference>
<dbReference type="PANTHER" id="PTHR43685:SF5">
    <property type="entry name" value="GLYCOSYLTRANSFERASE EPSE-RELATED"/>
    <property type="match status" value="1"/>
</dbReference>
<dbReference type="InterPro" id="IPR050834">
    <property type="entry name" value="Glycosyltransf_2"/>
</dbReference>
<sequence>MSLPAPAPSGPEPFAVLMPLWAGDRADRFRAAAASATLEQTLRPDLLVLTVDGPLGDDLEAEVRRIEDGELGPALVLRHARHQGLAAVLQDALEQTPHEVIARADADDLCRPERFARQLPAFVEGGLDLLGSAMQEFSDEVPAGTGPTRRRPCTHKEILAYLPRHCPLNHPTVVMRRETALAAGGYRELPTEDYWLWERMILAGARCGNLPDVLVDYRVDPQLFARRGGWRMLAADLRMQRIMVADHVVGPAALVRNLIERTAYRLMPGAVRRIAYRLLVERRS</sequence>
<evidence type="ECO:0000313" key="5">
    <source>
        <dbReference type="EMBL" id="UYG15694.1"/>
    </source>
</evidence>
<comment type="similarity">
    <text evidence="1">Belongs to the glycosyltransferase 2 family.</text>
</comment>
<gene>
    <name evidence="5" type="ORF">BRM3_08545</name>
</gene>
<evidence type="ECO:0000313" key="6">
    <source>
        <dbReference type="Proteomes" id="UP001164305"/>
    </source>
</evidence>
<keyword evidence="3 5" id="KW-0808">Transferase</keyword>
<dbReference type="GO" id="GO:0016757">
    <property type="term" value="F:glycosyltransferase activity"/>
    <property type="evidence" value="ECO:0007669"/>
    <property type="project" value="UniProtKB-KW"/>
</dbReference>
<dbReference type="EC" id="2.4.-.-" evidence="5"/>
<evidence type="ECO:0000256" key="1">
    <source>
        <dbReference type="ARBA" id="ARBA00006739"/>
    </source>
</evidence>
<dbReference type="PANTHER" id="PTHR43685">
    <property type="entry name" value="GLYCOSYLTRANSFERASE"/>
    <property type="match status" value="1"/>
</dbReference>
<proteinExistence type="inferred from homology"/>
<dbReference type="InterPro" id="IPR029044">
    <property type="entry name" value="Nucleotide-diphossugar_trans"/>
</dbReference>
<dbReference type="Gene3D" id="3.90.550.10">
    <property type="entry name" value="Spore Coat Polysaccharide Biosynthesis Protein SpsA, Chain A"/>
    <property type="match status" value="1"/>
</dbReference>
<keyword evidence="6" id="KW-1185">Reference proteome</keyword>
<accession>A0ABY6FZ30</accession>
<dbReference type="InterPro" id="IPR001173">
    <property type="entry name" value="Glyco_trans_2-like"/>
</dbReference>
<evidence type="ECO:0000259" key="4">
    <source>
        <dbReference type="Pfam" id="PF00535"/>
    </source>
</evidence>
<feature type="domain" description="Glycosyltransferase 2-like" evidence="4">
    <location>
        <begin position="38"/>
        <end position="181"/>
    </location>
</feature>
<dbReference type="SUPFAM" id="SSF53448">
    <property type="entry name" value="Nucleotide-diphospho-sugar transferases"/>
    <property type="match status" value="1"/>
</dbReference>
<protein>
    <submittedName>
        <fullName evidence="5">Glycosyltransferase</fullName>
        <ecNumber evidence="5">2.4.-.-</ecNumber>
    </submittedName>
</protein>
<keyword evidence="2 5" id="KW-0328">Glycosyltransferase</keyword>
<evidence type="ECO:0000256" key="3">
    <source>
        <dbReference type="ARBA" id="ARBA00022679"/>
    </source>
</evidence>
<evidence type="ECO:0000256" key="2">
    <source>
        <dbReference type="ARBA" id="ARBA00022676"/>
    </source>
</evidence>